<dbReference type="EMBL" id="OD012687">
    <property type="protein sequence ID" value="CAD7417097.1"/>
    <property type="molecule type" value="Genomic_DNA"/>
</dbReference>
<keyword evidence="2" id="KW-1015">Disulfide bond</keyword>
<gene>
    <name evidence="4" type="ORF">TPSB3V08_LOCUS11521</name>
</gene>
<accession>A0A7R9DLT7</accession>
<reference evidence="4" key="1">
    <citation type="submission" date="2020-11" db="EMBL/GenBank/DDBJ databases">
        <authorList>
            <person name="Tran Van P."/>
        </authorList>
    </citation>
    <scope>NUCLEOTIDE SEQUENCE</scope>
</reference>
<dbReference type="Pfam" id="PF00112">
    <property type="entry name" value="Peptidase_C1"/>
    <property type="match status" value="1"/>
</dbReference>
<dbReference type="InterPro" id="IPR013128">
    <property type="entry name" value="Peptidase_C1A"/>
</dbReference>
<dbReference type="Gene3D" id="3.90.70.10">
    <property type="entry name" value="Cysteine proteinases"/>
    <property type="match status" value="1"/>
</dbReference>
<dbReference type="PANTHER" id="PTHR12411">
    <property type="entry name" value="CYSTEINE PROTEASE FAMILY C1-RELATED"/>
    <property type="match status" value="1"/>
</dbReference>
<dbReference type="InterPro" id="IPR025661">
    <property type="entry name" value="Pept_asp_AS"/>
</dbReference>
<name>A0A7R9DLT7_TIMPO</name>
<dbReference type="SUPFAM" id="SSF54001">
    <property type="entry name" value="Cysteine proteinases"/>
    <property type="match status" value="1"/>
</dbReference>
<dbReference type="SMART" id="SM00645">
    <property type="entry name" value="Pept_C1"/>
    <property type="match status" value="1"/>
</dbReference>
<dbReference type="InterPro" id="IPR000668">
    <property type="entry name" value="Peptidase_C1A_C"/>
</dbReference>
<sequence>MGLRRQLQFLLGASDGEVEVSTPAKYNGVGSPTCASSYSVDNNAIQMQLEIYKNGPVEGAFTVYSDFVQYKSGVYQHVTGTALGGHAIKIIGWGTEEGTPYWLVANSWNSDWGDHGFFKILRGSDHCGIESQVSAGIPKL</sequence>
<organism evidence="4">
    <name type="scientific">Timema poppense</name>
    <name type="common">Walking stick</name>
    <dbReference type="NCBI Taxonomy" id="170557"/>
    <lineage>
        <taxon>Eukaryota</taxon>
        <taxon>Metazoa</taxon>
        <taxon>Ecdysozoa</taxon>
        <taxon>Arthropoda</taxon>
        <taxon>Hexapoda</taxon>
        <taxon>Insecta</taxon>
        <taxon>Pterygota</taxon>
        <taxon>Neoptera</taxon>
        <taxon>Polyneoptera</taxon>
        <taxon>Phasmatodea</taxon>
        <taxon>Timematodea</taxon>
        <taxon>Timematoidea</taxon>
        <taxon>Timematidae</taxon>
        <taxon>Timema</taxon>
    </lineage>
</organism>
<evidence type="ECO:0000259" key="3">
    <source>
        <dbReference type="SMART" id="SM00645"/>
    </source>
</evidence>
<feature type="domain" description="Peptidase C1A papain C-terminal" evidence="3">
    <location>
        <begin position="1"/>
        <end position="137"/>
    </location>
</feature>
<dbReference type="FunFam" id="3.90.70.10:FF:000465">
    <property type="entry name" value="Cathepsin B, putative"/>
    <property type="match status" value="1"/>
</dbReference>
<comment type="similarity">
    <text evidence="1">Belongs to the peptidase C1 family.</text>
</comment>
<dbReference type="PROSITE" id="PS00639">
    <property type="entry name" value="THIOL_PROTEASE_HIS"/>
    <property type="match status" value="1"/>
</dbReference>
<protein>
    <recommendedName>
        <fullName evidence="3">Peptidase C1A papain C-terminal domain-containing protein</fullName>
    </recommendedName>
</protein>
<dbReference type="InterPro" id="IPR025660">
    <property type="entry name" value="Pept_his_AS"/>
</dbReference>
<dbReference type="PROSITE" id="PS00640">
    <property type="entry name" value="THIOL_PROTEASE_ASN"/>
    <property type="match status" value="1"/>
</dbReference>
<dbReference type="GO" id="GO:0006508">
    <property type="term" value="P:proteolysis"/>
    <property type="evidence" value="ECO:0007669"/>
    <property type="project" value="InterPro"/>
</dbReference>
<dbReference type="AlphaFoldDB" id="A0A7R9DLT7"/>
<dbReference type="InterPro" id="IPR038765">
    <property type="entry name" value="Papain-like_cys_pep_sf"/>
</dbReference>
<evidence type="ECO:0000313" key="4">
    <source>
        <dbReference type="EMBL" id="CAD7417097.1"/>
    </source>
</evidence>
<evidence type="ECO:0000256" key="2">
    <source>
        <dbReference type="ARBA" id="ARBA00023157"/>
    </source>
</evidence>
<proteinExistence type="inferred from homology"/>
<dbReference type="GO" id="GO:0008234">
    <property type="term" value="F:cysteine-type peptidase activity"/>
    <property type="evidence" value="ECO:0007669"/>
    <property type="project" value="InterPro"/>
</dbReference>
<evidence type="ECO:0000256" key="1">
    <source>
        <dbReference type="ARBA" id="ARBA00008455"/>
    </source>
</evidence>